<evidence type="ECO:0000256" key="1">
    <source>
        <dbReference type="SAM" id="MobiDB-lite"/>
    </source>
</evidence>
<dbReference type="AlphaFoldDB" id="A0A6P1NT03"/>
<evidence type="ECO:0000313" key="2">
    <source>
        <dbReference type="EMBL" id="QHL86160.1"/>
    </source>
</evidence>
<evidence type="ECO:0000313" key="3">
    <source>
        <dbReference type="Proteomes" id="UP000464214"/>
    </source>
</evidence>
<dbReference type="RefSeq" id="WP_160688303.1">
    <property type="nucleotide sequence ID" value="NZ_CP047897.1"/>
</dbReference>
<organism evidence="2 3">
    <name type="scientific">Nibribacter ruber</name>
    <dbReference type="NCBI Taxonomy" id="2698458"/>
    <lineage>
        <taxon>Bacteria</taxon>
        <taxon>Pseudomonadati</taxon>
        <taxon>Bacteroidota</taxon>
        <taxon>Cytophagia</taxon>
        <taxon>Cytophagales</taxon>
        <taxon>Hymenobacteraceae</taxon>
        <taxon>Nibribacter</taxon>
    </lineage>
</organism>
<protein>
    <submittedName>
        <fullName evidence="2">Uncharacterized protein</fullName>
    </submittedName>
</protein>
<name>A0A6P1NT03_9BACT</name>
<dbReference type="EMBL" id="CP047897">
    <property type="protein sequence ID" value="QHL86160.1"/>
    <property type="molecule type" value="Genomic_DNA"/>
</dbReference>
<reference evidence="2 3" key="1">
    <citation type="submission" date="2020-01" db="EMBL/GenBank/DDBJ databases">
        <authorList>
            <person name="Kim M."/>
        </authorList>
    </citation>
    <scope>NUCLEOTIDE SEQUENCE [LARGE SCALE GENOMIC DNA]</scope>
    <source>
        <strain evidence="2 3">BT10</strain>
    </source>
</reference>
<dbReference type="KEGG" id="nib:GU926_01330"/>
<dbReference type="Proteomes" id="UP000464214">
    <property type="component" value="Chromosome"/>
</dbReference>
<feature type="region of interest" description="Disordered" evidence="1">
    <location>
        <begin position="1"/>
        <end position="77"/>
    </location>
</feature>
<sequence>MANELNKNRDDRQDKTGNTGAENKKTDFKNRAVPPDASSDERRTKDMPGMPNQDSGSRGAKSVEDGGQSTGNSAGGH</sequence>
<feature type="compositionally biased region" description="Basic and acidic residues" evidence="1">
    <location>
        <begin position="1"/>
        <end position="15"/>
    </location>
</feature>
<proteinExistence type="predicted"/>
<accession>A0A6P1NT03</accession>
<gene>
    <name evidence="2" type="ORF">GU926_01330</name>
</gene>
<keyword evidence="3" id="KW-1185">Reference proteome</keyword>